<evidence type="ECO:0000313" key="13">
    <source>
        <dbReference type="Proteomes" id="UP000002037"/>
    </source>
</evidence>
<dbReference type="EC" id="3.2.1.39" evidence="3"/>
<keyword evidence="6" id="KW-0326">Glycosidase</keyword>
<feature type="chain" id="PRO_5002955514" description="glucan endo-1,3-beta-D-glucosidase" evidence="9">
    <location>
        <begin position="21"/>
        <end position="465"/>
    </location>
</feature>
<sequence length="465" mass="49799">MQFKTTALLAILSTLSSIHASCSYDDGNYYCSETKKVIYKGIGFKGTYQDVTNMDETSGTCTQESYSFSGNLSPLDEELSVHFRGPIRLLQFGVYYPSSSSDKKKREVQEDCSPRHAHHQHKKRATEVVQVTQTVFVDSNGNLVTSEATETQTPTTEAQIEEQEADTKANTDTDTDTDTDTEVGQISALEGEGKAYRTDISTSAAPTTTSSKASDSSETASVDGAWTRDSYYTPGSTDNCVFLNYHGGSGSGVWSATFGNSLSYANSDNSGGSSSPVALDDVTIKSNKEFVIMSGTKCSDETGCGYYREGSVAHHGFGGSEKIFVFEFEMPTDSGSGYNQDMPAVWLLNAKIPRTLQYGDASCSCWKTGCGELDLFEILSAGSSKLISHLHDGQGVGSNTNSGGGGSQDYFARPTSGSFKGVVIFTSDEIHILQVDDDTDFSSSLDADTVNGWLSESGSSASIGY</sequence>
<dbReference type="GO" id="GO:0071555">
    <property type="term" value="P:cell wall organization"/>
    <property type="evidence" value="ECO:0007669"/>
    <property type="project" value="UniProtKB-KW"/>
</dbReference>
<dbReference type="GeneID" id="8296288"/>
<dbReference type="AlphaFoldDB" id="C5M9J2"/>
<feature type="domain" description="Cell wall protein YJL171C/Tos1 C-terminal" evidence="10">
    <location>
        <begin position="224"/>
        <end position="453"/>
    </location>
</feature>
<feature type="signal peptide" evidence="9">
    <location>
        <begin position="1"/>
        <end position="20"/>
    </location>
</feature>
<evidence type="ECO:0000256" key="8">
    <source>
        <dbReference type="SAM" id="MobiDB-lite"/>
    </source>
</evidence>
<dbReference type="KEGG" id="ctp:CTRG_02154"/>
<evidence type="ECO:0000256" key="5">
    <source>
        <dbReference type="ARBA" id="ARBA00022801"/>
    </source>
</evidence>
<dbReference type="GO" id="GO:0009277">
    <property type="term" value="C:fungal-type cell wall"/>
    <property type="evidence" value="ECO:0007669"/>
    <property type="project" value="EnsemblFungi"/>
</dbReference>
<keyword evidence="5" id="KW-0378">Hydrolase</keyword>
<evidence type="ECO:0000259" key="11">
    <source>
        <dbReference type="Pfam" id="PF10290"/>
    </source>
</evidence>
<feature type="compositionally biased region" description="Low complexity" evidence="8">
    <location>
        <begin position="145"/>
        <end position="158"/>
    </location>
</feature>
<evidence type="ECO:0000256" key="9">
    <source>
        <dbReference type="SAM" id="SignalP"/>
    </source>
</evidence>
<keyword evidence="13" id="KW-1185">Reference proteome</keyword>
<dbReference type="Pfam" id="PF10287">
    <property type="entry name" value="YJL171C_Tos1_C"/>
    <property type="match status" value="1"/>
</dbReference>
<dbReference type="PANTHER" id="PTHR31737">
    <property type="entry name" value="PROTEIN TOS1"/>
    <property type="match status" value="1"/>
</dbReference>
<dbReference type="Proteomes" id="UP000002037">
    <property type="component" value="Unassembled WGS sequence"/>
</dbReference>
<evidence type="ECO:0000256" key="7">
    <source>
        <dbReference type="ARBA" id="ARBA00023316"/>
    </source>
</evidence>
<dbReference type="PANTHER" id="PTHR31737:SF2">
    <property type="entry name" value="PROTEIN TOS1"/>
    <property type="match status" value="1"/>
</dbReference>
<feature type="region of interest" description="Disordered" evidence="8">
    <location>
        <begin position="98"/>
        <end position="126"/>
    </location>
</feature>
<name>C5M9J2_CANTT</name>
<organism evidence="12 13">
    <name type="scientific">Candida tropicalis (strain ATCC MYA-3404 / T1)</name>
    <name type="common">Yeast</name>
    <dbReference type="NCBI Taxonomy" id="294747"/>
    <lineage>
        <taxon>Eukaryota</taxon>
        <taxon>Fungi</taxon>
        <taxon>Dikarya</taxon>
        <taxon>Ascomycota</taxon>
        <taxon>Saccharomycotina</taxon>
        <taxon>Pichiomycetes</taxon>
        <taxon>Debaryomycetaceae</taxon>
        <taxon>Candida/Lodderomyces clade</taxon>
        <taxon>Candida</taxon>
    </lineage>
</organism>
<feature type="compositionally biased region" description="Basic residues" evidence="8">
    <location>
        <begin position="115"/>
        <end position="124"/>
    </location>
</feature>
<evidence type="ECO:0000313" key="12">
    <source>
        <dbReference type="EMBL" id="EER33336.1"/>
    </source>
</evidence>
<dbReference type="EMBL" id="GG692397">
    <property type="protein sequence ID" value="EER33336.1"/>
    <property type="molecule type" value="Genomic_DNA"/>
</dbReference>
<evidence type="ECO:0000256" key="1">
    <source>
        <dbReference type="ARBA" id="ARBA00000382"/>
    </source>
</evidence>
<feature type="compositionally biased region" description="Low complexity" evidence="8">
    <location>
        <begin position="201"/>
        <end position="221"/>
    </location>
</feature>
<evidence type="ECO:0000259" key="10">
    <source>
        <dbReference type="Pfam" id="PF10287"/>
    </source>
</evidence>
<dbReference type="InterPro" id="IPR018807">
    <property type="entry name" value="YJL171C/Tos1_N"/>
</dbReference>
<protein>
    <recommendedName>
        <fullName evidence="3">glucan endo-1,3-beta-D-glucosidase</fullName>
        <ecNumber evidence="3">3.2.1.39</ecNumber>
    </recommendedName>
</protein>
<evidence type="ECO:0000256" key="3">
    <source>
        <dbReference type="ARBA" id="ARBA00012780"/>
    </source>
</evidence>
<dbReference type="eggNOG" id="ENOG502QSI7">
    <property type="taxonomic scope" value="Eukaryota"/>
</dbReference>
<dbReference type="InterPro" id="IPR018805">
    <property type="entry name" value="YJL171C/Tos1_C"/>
</dbReference>
<accession>C5M9J2</accession>
<dbReference type="Pfam" id="PF10290">
    <property type="entry name" value="YJL171C_Tos1_N"/>
    <property type="match status" value="1"/>
</dbReference>
<dbReference type="GO" id="GO:0042973">
    <property type="term" value="F:glucan endo-1,3-beta-D-glucosidase activity"/>
    <property type="evidence" value="ECO:0007669"/>
    <property type="project" value="UniProtKB-EC"/>
</dbReference>
<dbReference type="RefSeq" id="XP_002547857.1">
    <property type="nucleotide sequence ID" value="XM_002547811.1"/>
</dbReference>
<keyword evidence="7" id="KW-0961">Cell wall biogenesis/degradation</keyword>
<feature type="domain" description="Cell wall protein YJL171C/Tos1 N-terminal" evidence="11">
    <location>
        <begin position="36"/>
        <end position="97"/>
    </location>
</feature>
<comment type="catalytic activity">
    <reaction evidence="1">
        <text>Hydrolysis of (1-&gt;3)-beta-D-glucosidic linkages in (1-&gt;3)-beta-D-glucans.</text>
        <dbReference type="EC" id="3.2.1.39"/>
    </reaction>
</comment>
<evidence type="ECO:0000256" key="6">
    <source>
        <dbReference type="ARBA" id="ARBA00023295"/>
    </source>
</evidence>
<feature type="region of interest" description="Disordered" evidence="8">
    <location>
        <begin position="145"/>
        <end position="222"/>
    </location>
</feature>
<dbReference type="HOGENOM" id="CLU_030276_0_0_1"/>
<proteinExistence type="inferred from homology"/>
<dbReference type="OrthoDB" id="118256at2759"/>
<comment type="similarity">
    <text evidence="2">Belongs to the PGA52 family.</text>
</comment>
<dbReference type="STRING" id="294747.C5M9J2"/>
<evidence type="ECO:0000256" key="2">
    <source>
        <dbReference type="ARBA" id="ARBA00006055"/>
    </source>
</evidence>
<dbReference type="VEuPathDB" id="FungiDB:CTRG_02154"/>
<gene>
    <name evidence="12" type="ORF">CTRG_02154</name>
</gene>
<keyword evidence="4 9" id="KW-0732">Signal</keyword>
<evidence type="ECO:0000256" key="4">
    <source>
        <dbReference type="ARBA" id="ARBA00022729"/>
    </source>
</evidence>
<reference evidence="12 13" key="1">
    <citation type="journal article" date="2009" name="Nature">
        <title>Evolution of pathogenicity and sexual reproduction in eight Candida genomes.</title>
        <authorList>
            <person name="Butler G."/>
            <person name="Rasmussen M.D."/>
            <person name="Lin M.F."/>
            <person name="Santos M.A."/>
            <person name="Sakthikumar S."/>
            <person name="Munro C.A."/>
            <person name="Rheinbay E."/>
            <person name="Grabherr M."/>
            <person name="Forche A."/>
            <person name="Reedy J.L."/>
            <person name="Agrafioti I."/>
            <person name="Arnaud M.B."/>
            <person name="Bates S."/>
            <person name="Brown A.J."/>
            <person name="Brunke S."/>
            <person name="Costanzo M.C."/>
            <person name="Fitzpatrick D.A."/>
            <person name="de Groot P.W."/>
            <person name="Harris D."/>
            <person name="Hoyer L.L."/>
            <person name="Hube B."/>
            <person name="Klis F.M."/>
            <person name="Kodira C."/>
            <person name="Lennard N."/>
            <person name="Logue M.E."/>
            <person name="Martin R."/>
            <person name="Neiman A.M."/>
            <person name="Nikolaou E."/>
            <person name="Quail M.A."/>
            <person name="Quinn J."/>
            <person name="Santos M.C."/>
            <person name="Schmitzberger F.F."/>
            <person name="Sherlock G."/>
            <person name="Shah P."/>
            <person name="Silverstein K.A."/>
            <person name="Skrzypek M.S."/>
            <person name="Soll D."/>
            <person name="Staggs R."/>
            <person name="Stansfield I."/>
            <person name="Stumpf M.P."/>
            <person name="Sudbery P.E."/>
            <person name="Srikantha T."/>
            <person name="Zeng Q."/>
            <person name="Berman J."/>
            <person name="Berriman M."/>
            <person name="Heitman J."/>
            <person name="Gow N.A."/>
            <person name="Lorenz M.C."/>
            <person name="Birren B.W."/>
            <person name="Kellis M."/>
            <person name="Cuomo C.A."/>
        </authorList>
    </citation>
    <scope>NUCLEOTIDE SEQUENCE [LARGE SCALE GENOMIC DNA]</scope>
    <source>
        <strain evidence="13">ATCC MYA-3404 / T1</strain>
    </source>
</reference>
<feature type="compositionally biased region" description="Basic and acidic residues" evidence="8">
    <location>
        <begin position="101"/>
        <end position="114"/>
    </location>
</feature>